<dbReference type="KEGG" id="bpor:BPO_0969"/>
<gene>
    <name evidence="1" type="ORF">BPO_0969</name>
</gene>
<protein>
    <submittedName>
        <fullName evidence="1">DNA-binding protein</fullName>
    </submittedName>
</protein>
<organism evidence="1 2">
    <name type="scientific">Bergeyella porcorum</name>
    <dbReference type="NCBI Taxonomy" id="1735111"/>
    <lineage>
        <taxon>Bacteria</taxon>
        <taxon>Pseudomonadati</taxon>
        <taxon>Bacteroidota</taxon>
        <taxon>Flavobacteriia</taxon>
        <taxon>Flavobacteriales</taxon>
        <taxon>Weeksellaceae</taxon>
        <taxon>Bergeyella</taxon>
    </lineage>
</organism>
<sequence length="172" mass="20430">MDKFKNYDIVFSGLKEGKHEFQFEIRQAFFELFETKQEFSNPRVEANILMDKHSTFLEFWISTKGWVTLQCDISNDAFDYNVENEMKLLVKFGEEYDDSNEEVITIPSTDYAFNIAQMIYESIILSIPMKKLSPNLKEEDLEIIEQYSPKEQEDSTEDHIDPRWEALKKLKK</sequence>
<dbReference type="RefSeq" id="WP_327985218.1">
    <property type="nucleotide sequence ID" value="NZ_CP136426.1"/>
</dbReference>
<dbReference type="Pfam" id="PF02620">
    <property type="entry name" value="YceD"/>
    <property type="match status" value="1"/>
</dbReference>
<proteinExistence type="predicted"/>
<name>A0AAU0F0P3_9FLAO</name>
<dbReference type="AlphaFoldDB" id="A0AAU0F0P3"/>
<dbReference type="Proteomes" id="UP001432059">
    <property type="component" value="Chromosome"/>
</dbReference>
<keyword evidence="1" id="KW-0238">DNA-binding</keyword>
<accession>A0AAU0F0P3</accession>
<evidence type="ECO:0000313" key="1">
    <source>
        <dbReference type="EMBL" id="WOC51616.1"/>
    </source>
</evidence>
<evidence type="ECO:0000313" key="2">
    <source>
        <dbReference type="Proteomes" id="UP001432059"/>
    </source>
</evidence>
<dbReference type="InterPro" id="IPR003772">
    <property type="entry name" value="YceD"/>
</dbReference>
<keyword evidence="2" id="KW-1185">Reference proteome</keyword>
<dbReference type="EMBL" id="CP136426">
    <property type="protein sequence ID" value="WOC51616.1"/>
    <property type="molecule type" value="Genomic_DNA"/>
</dbReference>
<reference evidence="1" key="1">
    <citation type="submission" date="2023-10" db="EMBL/GenBank/DDBJ databases">
        <title>Characterization and whole genome sequencing of a novel strain of Bergeyella porcorum QD2021 isolated from pig.</title>
        <authorList>
            <person name="Liu G."/>
            <person name="Chen C."/>
            <person name="Han X."/>
        </authorList>
    </citation>
    <scope>NUCLEOTIDE SEQUENCE</scope>
    <source>
        <strain evidence="1">QD2021</strain>
    </source>
</reference>
<dbReference type="GO" id="GO:0003677">
    <property type="term" value="F:DNA binding"/>
    <property type="evidence" value="ECO:0007669"/>
    <property type="project" value="UniProtKB-KW"/>
</dbReference>